<keyword evidence="2" id="KW-1185">Reference proteome</keyword>
<accession>A0A915BMT7</accession>
<sequence length="294" mass="32408">MFRGTKLRVMIVTSSQTKAPSSLLGSGSEHSGAAVCSPKGHASDTNYAFTPRLRQSFFYQMPHRRVSSMYDGRFLATDSLRLNPTMRGVTTDSPSPNILSGRNDTTVPSDSADSLTRSKLNNPSGRIGALLEEMRPSSSNFVRNSHLMSPSTTLTRRPYAVEPNRIRTAVSQEDFLFLPLNPYVVSSSVVDGNRSTQNPLTSDGNRRTNDVGPRPSPNALDSKRLERFKSPPAEVKESQGGTVEGEMETKPVTVRLASPDSWMRNREIRPPVSPCVPHTFSPVWRRSALAYPEV</sequence>
<evidence type="ECO:0000313" key="2">
    <source>
        <dbReference type="Proteomes" id="UP000887569"/>
    </source>
</evidence>
<name>A0A915BMT7_PARUN</name>
<protein>
    <submittedName>
        <fullName evidence="3">GTPase-activating protein pac-1</fullName>
    </submittedName>
</protein>
<organism evidence="2 3">
    <name type="scientific">Parascaris univalens</name>
    <name type="common">Nematode worm</name>
    <dbReference type="NCBI Taxonomy" id="6257"/>
    <lineage>
        <taxon>Eukaryota</taxon>
        <taxon>Metazoa</taxon>
        <taxon>Ecdysozoa</taxon>
        <taxon>Nematoda</taxon>
        <taxon>Chromadorea</taxon>
        <taxon>Rhabditida</taxon>
        <taxon>Spirurina</taxon>
        <taxon>Ascaridomorpha</taxon>
        <taxon>Ascaridoidea</taxon>
        <taxon>Ascarididae</taxon>
        <taxon>Parascaris</taxon>
    </lineage>
</organism>
<feature type="compositionally biased region" description="Polar residues" evidence="1">
    <location>
        <begin position="88"/>
        <end position="123"/>
    </location>
</feature>
<reference evidence="3" key="1">
    <citation type="submission" date="2022-11" db="UniProtKB">
        <authorList>
            <consortium name="WormBaseParasite"/>
        </authorList>
    </citation>
    <scope>IDENTIFICATION</scope>
</reference>
<proteinExistence type="predicted"/>
<dbReference type="Proteomes" id="UP000887569">
    <property type="component" value="Unplaced"/>
</dbReference>
<evidence type="ECO:0000256" key="1">
    <source>
        <dbReference type="SAM" id="MobiDB-lite"/>
    </source>
</evidence>
<feature type="compositionally biased region" description="Basic and acidic residues" evidence="1">
    <location>
        <begin position="221"/>
        <end position="237"/>
    </location>
</feature>
<feature type="compositionally biased region" description="Polar residues" evidence="1">
    <location>
        <begin position="188"/>
        <end position="203"/>
    </location>
</feature>
<dbReference type="AlphaFoldDB" id="A0A915BMT7"/>
<feature type="region of interest" description="Disordered" evidence="1">
    <location>
        <begin position="85"/>
        <end position="123"/>
    </location>
</feature>
<dbReference type="WBParaSite" id="PgR047_g065_t03">
    <property type="protein sequence ID" value="PgR047_g065_t03"/>
    <property type="gene ID" value="PgR047_g065"/>
</dbReference>
<feature type="region of interest" description="Disordered" evidence="1">
    <location>
        <begin position="18"/>
        <end position="41"/>
    </location>
</feature>
<evidence type="ECO:0000313" key="3">
    <source>
        <dbReference type="WBParaSite" id="PgR047_g065_t03"/>
    </source>
</evidence>
<feature type="region of interest" description="Disordered" evidence="1">
    <location>
        <begin position="188"/>
        <end position="258"/>
    </location>
</feature>